<organism evidence="2 3">
    <name type="scientific">Tsuneonella litorea</name>
    <dbReference type="NCBI Taxonomy" id="2976475"/>
    <lineage>
        <taxon>Bacteria</taxon>
        <taxon>Pseudomonadati</taxon>
        <taxon>Pseudomonadota</taxon>
        <taxon>Alphaproteobacteria</taxon>
        <taxon>Sphingomonadales</taxon>
        <taxon>Erythrobacteraceae</taxon>
        <taxon>Tsuneonella</taxon>
    </lineage>
</organism>
<dbReference type="SUPFAM" id="SSF55729">
    <property type="entry name" value="Acyl-CoA N-acyltransferases (Nat)"/>
    <property type="match status" value="1"/>
</dbReference>
<evidence type="ECO:0000259" key="1">
    <source>
        <dbReference type="PROSITE" id="PS51186"/>
    </source>
</evidence>
<dbReference type="PROSITE" id="PS51186">
    <property type="entry name" value="GNAT"/>
    <property type="match status" value="1"/>
</dbReference>
<dbReference type="Pfam" id="PF13508">
    <property type="entry name" value="Acetyltransf_7"/>
    <property type="match status" value="1"/>
</dbReference>
<dbReference type="Proteomes" id="UP001142648">
    <property type="component" value="Unassembled WGS sequence"/>
</dbReference>
<evidence type="ECO:0000313" key="3">
    <source>
        <dbReference type="Proteomes" id="UP001142648"/>
    </source>
</evidence>
<evidence type="ECO:0000313" key="2">
    <source>
        <dbReference type="EMBL" id="MCT2557686.1"/>
    </source>
</evidence>
<name>A0A9X3A6U0_9SPHN</name>
<gene>
    <name evidence="2" type="ORF">N0B51_01695</name>
</gene>
<dbReference type="InterPro" id="IPR000182">
    <property type="entry name" value="GNAT_dom"/>
</dbReference>
<sequence length="165" mass="17130">MTISIRAERPGDAAAIRAVTADAFAGVPYSDGSESGIIDALRAAGDLSLSLVAETDGTVAGHVAFSPVVIEGGEDGWFGLGPVSVRPDLQRLGIGSRLIGTGIAELRLRAARGVVLVGDPAYYARFGFERDIRLVYPRPGGEFLQRLVLAGSGTGGVVRYARAFG</sequence>
<dbReference type="RefSeq" id="WP_259960452.1">
    <property type="nucleotide sequence ID" value="NZ_JAOAMV010000001.1"/>
</dbReference>
<dbReference type="AlphaFoldDB" id="A0A9X3A6U0"/>
<dbReference type="GO" id="GO:0016747">
    <property type="term" value="F:acyltransferase activity, transferring groups other than amino-acyl groups"/>
    <property type="evidence" value="ECO:0007669"/>
    <property type="project" value="InterPro"/>
</dbReference>
<feature type="domain" description="N-acetyltransferase" evidence="1">
    <location>
        <begin position="3"/>
        <end position="150"/>
    </location>
</feature>
<proteinExistence type="predicted"/>
<protein>
    <submittedName>
        <fullName evidence="2">N-acetyltransferase</fullName>
    </submittedName>
</protein>
<dbReference type="CDD" id="cd04301">
    <property type="entry name" value="NAT_SF"/>
    <property type="match status" value="1"/>
</dbReference>
<dbReference type="Gene3D" id="3.40.630.30">
    <property type="match status" value="1"/>
</dbReference>
<reference evidence="2" key="1">
    <citation type="submission" date="2022-09" db="EMBL/GenBank/DDBJ databases">
        <title>The genome sequence of Tsuneonella sp. YG55.</title>
        <authorList>
            <person name="Liu Y."/>
        </authorList>
    </citation>
    <scope>NUCLEOTIDE SEQUENCE</scope>
    <source>
        <strain evidence="2">YG55</strain>
    </source>
</reference>
<comment type="caution">
    <text evidence="2">The sequence shown here is derived from an EMBL/GenBank/DDBJ whole genome shotgun (WGS) entry which is preliminary data.</text>
</comment>
<dbReference type="EMBL" id="JAOAMV010000001">
    <property type="protein sequence ID" value="MCT2557686.1"/>
    <property type="molecule type" value="Genomic_DNA"/>
</dbReference>
<dbReference type="InterPro" id="IPR016181">
    <property type="entry name" value="Acyl_CoA_acyltransferase"/>
</dbReference>
<accession>A0A9X3A6U0</accession>
<keyword evidence="3" id="KW-1185">Reference proteome</keyword>